<dbReference type="AlphaFoldDB" id="A0A078QIS2"/>
<sequence>MELQESREYKAAKELERALNDMSWNPQKFAESTRYYHRTLQQELMKTIVAIIKMVGDKGYRTDLRNQASHELCRKIIDSGVLDDCYLPFI</sequence>
<protein>
    <submittedName>
        <fullName evidence="1">Uncharacterized protein</fullName>
    </submittedName>
</protein>
<accession>A0A078QIS2</accession>
<evidence type="ECO:0000313" key="1">
    <source>
        <dbReference type="EMBL" id="KDS22918.1"/>
    </source>
</evidence>
<dbReference type="RefSeq" id="WP_005942273.1">
    <property type="nucleotide sequence ID" value="NZ_JNHI01000133.1"/>
</dbReference>
<organism evidence="1 2">
    <name type="scientific">Phocaeicola vulgatus str. 3775 SL</name>
    <name type="common">B</name>
    <name type="synonym">iv</name>
    <dbReference type="NCBI Taxonomy" id="1339350"/>
    <lineage>
        <taxon>Bacteria</taxon>
        <taxon>Pseudomonadati</taxon>
        <taxon>Bacteroidota</taxon>
        <taxon>Bacteroidia</taxon>
        <taxon>Bacteroidales</taxon>
        <taxon>Bacteroidaceae</taxon>
        <taxon>Phocaeicola</taxon>
    </lineage>
</organism>
<proteinExistence type="predicted"/>
<dbReference type="GeneID" id="60061381"/>
<gene>
    <name evidence="1" type="ORF">M097_5077</name>
</gene>
<reference evidence="1 2" key="1">
    <citation type="submission" date="2014-04" db="EMBL/GenBank/DDBJ databases">
        <authorList>
            <person name="Sears C."/>
            <person name="Carroll K."/>
            <person name="Sack B.R."/>
            <person name="Qadri F."/>
            <person name="Myers L.L."/>
            <person name="Chung G.-T."/>
            <person name="Escheverria P."/>
            <person name="Fraser C.M."/>
            <person name="Sadzewicz L."/>
            <person name="Shefchek K.A."/>
            <person name="Tallon L."/>
            <person name="Das S.P."/>
            <person name="Daugherty S."/>
            <person name="Mongodin E.F."/>
        </authorList>
    </citation>
    <scope>NUCLEOTIDE SEQUENCE [LARGE SCALE GENOMIC DNA]</scope>
    <source>
        <strain evidence="2">3775 SL(B) 10 (iv)</strain>
    </source>
</reference>
<comment type="caution">
    <text evidence="1">The sequence shown here is derived from an EMBL/GenBank/DDBJ whole genome shotgun (WGS) entry which is preliminary data.</text>
</comment>
<dbReference type="Proteomes" id="UP000028134">
    <property type="component" value="Unassembled WGS sequence"/>
</dbReference>
<dbReference type="EMBL" id="JNHI01000133">
    <property type="protein sequence ID" value="KDS22918.1"/>
    <property type="molecule type" value="Genomic_DNA"/>
</dbReference>
<evidence type="ECO:0000313" key="2">
    <source>
        <dbReference type="Proteomes" id="UP000028134"/>
    </source>
</evidence>
<name>A0A078QIS2_PHOVU</name>
<dbReference type="PATRIC" id="fig|1339350.3.peg.4783"/>